<reference evidence="8" key="2">
    <citation type="submission" date="2025-08" db="UniProtKB">
        <authorList>
            <consortium name="RefSeq"/>
        </authorList>
    </citation>
    <scope>IDENTIFICATION</scope>
    <source>
        <tissue evidence="8">Leaf</tissue>
    </source>
</reference>
<evidence type="ECO:0000256" key="1">
    <source>
        <dbReference type="ARBA" id="ARBA00004123"/>
    </source>
</evidence>
<gene>
    <name evidence="8" type="primary">LOC104713083</name>
</gene>
<dbReference type="InterPro" id="IPR050142">
    <property type="entry name" value="MADS-box/MEF2_TF"/>
</dbReference>
<proteinExistence type="predicted"/>
<keyword evidence="4" id="KW-0804">Transcription</keyword>
<keyword evidence="3" id="KW-0238">DNA-binding</keyword>
<protein>
    <submittedName>
        <fullName evidence="8">Agamous-like MADS-box protein AGL65 isoform X1</fullName>
    </submittedName>
</protein>
<keyword evidence="2" id="KW-0805">Transcription regulation</keyword>
<dbReference type="SUPFAM" id="SSF55455">
    <property type="entry name" value="SRF-like"/>
    <property type="match status" value="1"/>
</dbReference>
<dbReference type="InterPro" id="IPR002100">
    <property type="entry name" value="TF_MADSbox"/>
</dbReference>
<sequence>MGRVKLMIKRLESSSNRQNTYSKRRSGILKKARELSVLCDIDIVLLMFSPTGRPTALHGHHRCIGDVISKFAQLTPQERSKRKLESLESLKKTFMKLDHDGNINEVFLGARNQTIEVKVLTNQVAFFQAQVMECHKRLSRWTDIVRTENIEHLEHLGVSLGNSIERVQIHKEHFRKNQLLLVECTTTQFHSGISSPLVVNGIQENHLISWLPDYSYQQMIIPADSSFLPHCEMEHTATASLPVYSSFCESRIQEDQNCNLEQQFDRLREEGNVLNELNGNSCSSLQLGKEYSYLTQFGMQEEKKLQSGFEFNFQQDLSMYPVSNSFQSPDQPVFAATDHHQTCSNPVFDHSDNNQQSD</sequence>
<organism evidence="7 8">
    <name type="scientific">Camelina sativa</name>
    <name type="common">False flax</name>
    <name type="synonym">Myagrum sativum</name>
    <dbReference type="NCBI Taxonomy" id="90675"/>
    <lineage>
        <taxon>Eukaryota</taxon>
        <taxon>Viridiplantae</taxon>
        <taxon>Streptophyta</taxon>
        <taxon>Embryophyta</taxon>
        <taxon>Tracheophyta</taxon>
        <taxon>Spermatophyta</taxon>
        <taxon>Magnoliopsida</taxon>
        <taxon>eudicotyledons</taxon>
        <taxon>Gunneridae</taxon>
        <taxon>Pentapetalae</taxon>
        <taxon>rosids</taxon>
        <taxon>malvids</taxon>
        <taxon>Brassicales</taxon>
        <taxon>Brassicaceae</taxon>
        <taxon>Camelineae</taxon>
        <taxon>Camelina</taxon>
    </lineage>
</organism>
<feature type="domain" description="MADS-box" evidence="6">
    <location>
        <begin position="1"/>
        <end position="53"/>
    </location>
</feature>
<evidence type="ECO:0000256" key="2">
    <source>
        <dbReference type="ARBA" id="ARBA00023015"/>
    </source>
</evidence>
<keyword evidence="5" id="KW-0539">Nucleus</keyword>
<evidence type="ECO:0000256" key="3">
    <source>
        <dbReference type="ARBA" id="ARBA00023125"/>
    </source>
</evidence>
<dbReference type="SMART" id="SM00432">
    <property type="entry name" value="MADS"/>
    <property type="match status" value="1"/>
</dbReference>
<keyword evidence="7" id="KW-1185">Reference proteome</keyword>
<name>A0ABM0TM79_CAMSA</name>
<comment type="subcellular location">
    <subcellularLocation>
        <location evidence="1">Nucleus</location>
    </subcellularLocation>
</comment>
<evidence type="ECO:0000256" key="5">
    <source>
        <dbReference type="ARBA" id="ARBA00023242"/>
    </source>
</evidence>
<dbReference type="Gene3D" id="3.40.1810.10">
    <property type="entry name" value="Transcription factor, MADS-box"/>
    <property type="match status" value="1"/>
</dbReference>
<evidence type="ECO:0000259" key="6">
    <source>
        <dbReference type="PROSITE" id="PS50066"/>
    </source>
</evidence>
<evidence type="ECO:0000256" key="4">
    <source>
        <dbReference type="ARBA" id="ARBA00023163"/>
    </source>
</evidence>
<dbReference type="Pfam" id="PF00319">
    <property type="entry name" value="SRF-TF"/>
    <property type="match status" value="1"/>
</dbReference>
<accession>A0ABM0TM79</accession>
<dbReference type="PROSITE" id="PS50066">
    <property type="entry name" value="MADS_BOX_2"/>
    <property type="match status" value="1"/>
</dbReference>
<dbReference type="RefSeq" id="XP_010428430.1">
    <property type="nucleotide sequence ID" value="XM_010430128.2"/>
</dbReference>
<evidence type="ECO:0000313" key="7">
    <source>
        <dbReference type="Proteomes" id="UP000694864"/>
    </source>
</evidence>
<dbReference type="Proteomes" id="UP000694864">
    <property type="component" value="Chromosome 9"/>
</dbReference>
<dbReference type="PANTHER" id="PTHR48019">
    <property type="entry name" value="SERUM RESPONSE FACTOR HOMOLOG"/>
    <property type="match status" value="1"/>
</dbReference>
<evidence type="ECO:0000313" key="8">
    <source>
        <dbReference type="RefSeq" id="XP_010428430.1"/>
    </source>
</evidence>
<dbReference type="InterPro" id="IPR036879">
    <property type="entry name" value="TF_MADSbox_sf"/>
</dbReference>
<dbReference type="GeneID" id="104713083"/>
<reference evidence="7" key="1">
    <citation type="journal article" date="2014" name="Nat. Commun.">
        <title>The emerging biofuel crop Camelina sativa retains a highly undifferentiated hexaploid genome structure.</title>
        <authorList>
            <person name="Kagale S."/>
            <person name="Koh C."/>
            <person name="Nixon J."/>
            <person name="Bollina V."/>
            <person name="Clarke W.E."/>
            <person name="Tuteja R."/>
            <person name="Spillane C."/>
            <person name="Robinson S.J."/>
            <person name="Links M.G."/>
            <person name="Clarke C."/>
            <person name="Higgins E.E."/>
            <person name="Huebert T."/>
            <person name="Sharpe A.G."/>
            <person name="Parkin I.A."/>
        </authorList>
    </citation>
    <scope>NUCLEOTIDE SEQUENCE [LARGE SCALE GENOMIC DNA]</scope>
    <source>
        <strain evidence="7">cv. DH55</strain>
    </source>
</reference>
<dbReference type="PRINTS" id="PR00404">
    <property type="entry name" value="MADSDOMAIN"/>
</dbReference>